<dbReference type="GO" id="GO:0005886">
    <property type="term" value="C:plasma membrane"/>
    <property type="evidence" value="ECO:0007669"/>
    <property type="project" value="UniProtKB-SubCell"/>
</dbReference>
<feature type="domain" description="Type II secretion system protein GspF" evidence="9">
    <location>
        <begin position="281"/>
        <end position="403"/>
    </location>
</feature>
<dbReference type="PANTHER" id="PTHR30012:SF0">
    <property type="entry name" value="TYPE II SECRETION SYSTEM PROTEIN F-RELATED"/>
    <property type="match status" value="1"/>
</dbReference>
<evidence type="ECO:0000256" key="4">
    <source>
        <dbReference type="ARBA" id="ARBA00022519"/>
    </source>
</evidence>
<keyword evidence="4" id="KW-0997">Cell inner membrane</keyword>
<accession>A0A845KXU0</accession>
<dbReference type="PRINTS" id="PR00812">
    <property type="entry name" value="BCTERIALGSPF"/>
</dbReference>
<evidence type="ECO:0000256" key="3">
    <source>
        <dbReference type="ARBA" id="ARBA00022475"/>
    </source>
</evidence>
<evidence type="ECO:0000256" key="8">
    <source>
        <dbReference type="SAM" id="Phobius"/>
    </source>
</evidence>
<evidence type="ECO:0000256" key="5">
    <source>
        <dbReference type="ARBA" id="ARBA00022692"/>
    </source>
</evidence>
<keyword evidence="6 8" id="KW-1133">Transmembrane helix</keyword>
<organism evidence="10 11">
    <name type="scientific">Heliomicrobium undosum</name>
    <dbReference type="NCBI Taxonomy" id="121734"/>
    <lineage>
        <taxon>Bacteria</taxon>
        <taxon>Bacillati</taxon>
        <taxon>Bacillota</taxon>
        <taxon>Clostridia</taxon>
        <taxon>Eubacteriales</taxon>
        <taxon>Heliobacteriaceae</taxon>
        <taxon>Heliomicrobium</taxon>
    </lineage>
</organism>
<dbReference type="OrthoDB" id="9805682at2"/>
<dbReference type="Proteomes" id="UP000463470">
    <property type="component" value="Unassembled WGS sequence"/>
</dbReference>
<feature type="transmembrane region" description="Helical" evidence="8">
    <location>
        <begin position="384"/>
        <end position="405"/>
    </location>
</feature>
<comment type="similarity">
    <text evidence="2">Belongs to the GSP F family.</text>
</comment>
<dbReference type="InterPro" id="IPR018076">
    <property type="entry name" value="T2SS_GspF_dom"/>
</dbReference>
<reference evidence="10 11" key="1">
    <citation type="submission" date="2020-01" db="EMBL/GenBank/DDBJ databases">
        <title>Whole-genome sequence of Heliobacterium undosum DSM 13378.</title>
        <authorList>
            <person name="Kyndt J.A."/>
            <person name="Meyer T.E."/>
        </authorList>
    </citation>
    <scope>NUCLEOTIDE SEQUENCE [LARGE SCALE GENOMIC DNA]</scope>
    <source>
        <strain evidence="10 11">DSM 13378</strain>
    </source>
</reference>
<feature type="domain" description="Type II secretion system protein GspF" evidence="9">
    <location>
        <begin position="78"/>
        <end position="201"/>
    </location>
</feature>
<comment type="subcellular location">
    <subcellularLocation>
        <location evidence="1">Cell inner membrane</location>
        <topology evidence="1">Multi-pass membrane protein</topology>
    </subcellularLocation>
</comment>
<dbReference type="AlphaFoldDB" id="A0A845KXU0"/>
<keyword evidence="5 8" id="KW-0812">Transmembrane</keyword>
<feature type="transmembrane region" description="Helical" evidence="8">
    <location>
        <begin position="230"/>
        <end position="246"/>
    </location>
</feature>
<comment type="caution">
    <text evidence="10">The sequence shown here is derived from an EMBL/GenBank/DDBJ whole genome shotgun (WGS) entry which is preliminary data.</text>
</comment>
<dbReference type="InterPro" id="IPR042094">
    <property type="entry name" value="T2SS_GspF_sf"/>
</dbReference>
<keyword evidence="11" id="KW-1185">Reference proteome</keyword>
<evidence type="ECO:0000313" key="10">
    <source>
        <dbReference type="EMBL" id="MZP28492.1"/>
    </source>
</evidence>
<dbReference type="GO" id="GO:0015628">
    <property type="term" value="P:protein secretion by the type II secretion system"/>
    <property type="evidence" value="ECO:0007669"/>
    <property type="project" value="TreeGrafter"/>
</dbReference>
<evidence type="ECO:0000256" key="7">
    <source>
        <dbReference type="ARBA" id="ARBA00023136"/>
    </source>
</evidence>
<dbReference type="FunFam" id="1.20.81.30:FF:000001">
    <property type="entry name" value="Type II secretion system protein F"/>
    <property type="match status" value="2"/>
</dbReference>
<evidence type="ECO:0000313" key="11">
    <source>
        <dbReference type="Proteomes" id="UP000463470"/>
    </source>
</evidence>
<keyword evidence="3" id="KW-1003">Cell membrane</keyword>
<protein>
    <submittedName>
        <fullName evidence="10">Type II secretion system F family protein</fullName>
    </submittedName>
</protein>
<name>A0A845KXU0_9FIRM</name>
<proteinExistence type="inferred from homology"/>
<dbReference type="Pfam" id="PF00482">
    <property type="entry name" value="T2SSF"/>
    <property type="match status" value="2"/>
</dbReference>
<evidence type="ECO:0000256" key="6">
    <source>
        <dbReference type="ARBA" id="ARBA00022989"/>
    </source>
</evidence>
<dbReference type="RefSeq" id="WP_161253993.1">
    <property type="nucleotide sequence ID" value="NZ_WXEY01000001.1"/>
</dbReference>
<sequence length="414" mass="45288">MATYRYRARDSRGTVREGAIQEESAKSVALMLREQGLFVIEVREDKEGTVKGEAASASSGVSFSLFRRKVPAKDLAVFCRQLSTLVNAGVPIHSALSILIQQSEHPKLRQALIAIAGDLQRGYNLSQAVGFHPDVFPEMFVHMIEAGELGGVLEEVLQRLATHFEKDSETRSKVKSALTYPAVVFFIGIMAVAFILGFVIPRFTSVLGNLGAELPALTKTVLDLSEWVKSYWWTALLGVLALYLFFRELLKTPHIRLLADGYTLKVPVFGDMLLKVSVSRFCRTLGTLIRSGVPMMQALEVVEKTAGNLAVSKGVMNTRDSIRKGQGLAEPLRKTGIFPPMVVQMIAVGEETGALDVMLEKVSDYYEMEVNGIVGRLSSIIEPIMLVILGGMVAVLVIAMLLPIFEVISSVGAK</sequence>
<evidence type="ECO:0000256" key="1">
    <source>
        <dbReference type="ARBA" id="ARBA00004429"/>
    </source>
</evidence>
<gene>
    <name evidence="10" type="ORF">GTO91_01975</name>
</gene>
<dbReference type="Gene3D" id="1.20.81.30">
    <property type="entry name" value="Type II secretion system (T2SS), domain F"/>
    <property type="match status" value="2"/>
</dbReference>
<dbReference type="PANTHER" id="PTHR30012">
    <property type="entry name" value="GENERAL SECRETION PATHWAY PROTEIN"/>
    <property type="match status" value="1"/>
</dbReference>
<dbReference type="InterPro" id="IPR003004">
    <property type="entry name" value="GspF/PilC"/>
</dbReference>
<evidence type="ECO:0000256" key="2">
    <source>
        <dbReference type="ARBA" id="ARBA00005745"/>
    </source>
</evidence>
<feature type="transmembrane region" description="Helical" evidence="8">
    <location>
        <begin position="178"/>
        <end position="200"/>
    </location>
</feature>
<dbReference type="EMBL" id="WXEY01000001">
    <property type="protein sequence ID" value="MZP28492.1"/>
    <property type="molecule type" value="Genomic_DNA"/>
</dbReference>
<keyword evidence="7 8" id="KW-0472">Membrane</keyword>
<evidence type="ECO:0000259" key="9">
    <source>
        <dbReference type="Pfam" id="PF00482"/>
    </source>
</evidence>